<gene>
    <name evidence="1" type="ORF">CHGG_04413</name>
</gene>
<keyword evidence="2" id="KW-1185">Reference proteome</keyword>
<accession>Q2H1D3</accession>
<dbReference type="GeneID" id="4392863"/>
<protein>
    <submittedName>
        <fullName evidence="1">Uncharacterized protein</fullName>
    </submittedName>
</protein>
<sequence length="157" mass="17593">MHMVAGYGVGIYVQSETLWFLPPLDPTLANPKSDTLPPYLAFACDRTALPPEAPGFGMGAFNSDETVVLVPRAHILTEALMRIMAVDYGTPMGLWSEQHYCYIERFVEKRGLLHLDLLPRPLANIHKAFRDGPESIGKVHVELLRTLGVPVHPKYYH</sequence>
<dbReference type="HOGENOM" id="CLU_1677667_0_0_1"/>
<organism evidence="1 2">
    <name type="scientific">Chaetomium globosum (strain ATCC 6205 / CBS 148.51 / DSM 1962 / NBRC 6347 / NRRL 1970)</name>
    <name type="common">Soil fungus</name>
    <dbReference type="NCBI Taxonomy" id="306901"/>
    <lineage>
        <taxon>Eukaryota</taxon>
        <taxon>Fungi</taxon>
        <taxon>Dikarya</taxon>
        <taxon>Ascomycota</taxon>
        <taxon>Pezizomycotina</taxon>
        <taxon>Sordariomycetes</taxon>
        <taxon>Sordariomycetidae</taxon>
        <taxon>Sordariales</taxon>
        <taxon>Chaetomiaceae</taxon>
        <taxon>Chaetomium</taxon>
    </lineage>
</organism>
<dbReference type="AlphaFoldDB" id="Q2H1D3"/>
<proteinExistence type="predicted"/>
<dbReference type="RefSeq" id="XP_001223627.1">
    <property type="nucleotide sequence ID" value="XM_001223626.1"/>
</dbReference>
<dbReference type="Proteomes" id="UP000001056">
    <property type="component" value="Unassembled WGS sequence"/>
</dbReference>
<evidence type="ECO:0000313" key="1">
    <source>
        <dbReference type="EMBL" id="EAQ87794.1"/>
    </source>
</evidence>
<dbReference type="OrthoDB" id="4499271at2759"/>
<dbReference type="VEuPathDB" id="FungiDB:CHGG_04413"/>
<reference evidence="2" key="1">
    <citation type="journal article" date="2015" name="Genome Announc.">
        <title>Draft genome sequence of the cellulolytic fungus Chaetomium globosum.</title>
        <authorList>
            <person name="Cuomo C.A."/>
            <person name="Untereiner W.A."/>
            <person name="Ma L.-J."/>
            <person name="Grabherr M."/>
            <person name="Birren B.W."/>
        </authorList>
    </citation>
    <scope>NUCLEOTIDE SEQUENCE [LARGE SCALE GENOMIC DNA]</scope>
    <source>
        <strain evidence="2">ATCC 6205 / CBS 148.51 / DSM 1962 / NBRC 6347 / NRRL 1970</strain>
    </source>
</reference>
<evidence type="ECO:0000313" key="2">
    <source>
        <dbReference type="Proteomes" id="UP000001056"/>
    </source>
</evidence>
<dbReference type="InParanoid" id="Q2H1D3"/>
<name>Q2H1D3_CHAGB</name>
<dbReference type="eggNOG" id="ENOG502SNZF">
    <property type="taxonomic scope" value="Eukaryota"/>
</dbReference>
<dbReference type="EMBL" id="CH408032">
    <property type="protein sequence ID" value="EAQ87794.1"/>
    <property type="molecule type" value="Genomic_DNA"/>
</dbReference>